<dbReference type="Proteomes" id="UP001156836">
    <property type="component" value="Unassembled WGS sequence"/>
</dbReference>
<evidence type="ECO:0000313" key="1">
    <source>
        <dbReference type="EMBL" id="GLS05254.1"/>
    </source>
</evidence>
<organism evidence="1 2">
    <name type="scientific">Chitiniphilus shinanonensis</name>
    <dbReference type="NCBI Taxonomy" id="553088"/>
    <lineage>
        <taxon>Bacteria</taxon>
        <taxon>Pseudomonadati</taxon>
        <taxon>Pseudomonadota</taxon>
        <taxon>Betaproteobacteria</taxon>
        <taxon>Neisseriales</taxon>
        <taxon>Chitinibacteraceae</taxon>
        <taxon>Chitiniphilus</taxon>
    </lineage>
</organism>
<dbReference type="InterPro" id="IPR012675">
    <property type="entry name" value="Beta-grasp_dom_sf"/>
</dbReference>
<sequence>MIRKLMHATLRRIKGRACPHARIHGDQLTAGPPVIQLSINGNTQAFAAPLSLTHLVEQLGFAGKRLAVELNGEIVPRSQHADTQLADGDTLEIVVAVGGG</sequence>
<reference evidence="2" key="1">
    <citation type="journal article" date="2019" name="Int. J. Syst. Evol. Microbiol.">
        <title>The Global Catalogue of Microorganisms (GCM) 10K type strain sequencing project: providing services to taxonomists for standard genome sequencing and annotation.</title>
        <authorList>
            <consortium name="The Broad Institute Genomics Platform"/>
            <consortium name="The Broad Institute Genome Sequencing Center for Infectious Disease"/>
            <person name="Wu L."/>
            <person name="Ma J."/>
        </authorList>
    </citation>
    <scope>NUCLEOTIDE SEQUENCE [LARGE SCALE GENOMIC DNA]</scope>
    <source>
        <strain evidence="2">NBRC 104970</strain>
    </source>
</reference>
<protein>
    <recommendedName>
        <fullName evidence="3">Thiamine biosynthesis protein ThiS</fullName>
    </recommendedName>
</protein>
<gene>
    <name evidence="1" type="ORF">GCM10007860_24040</name>
</gene>
<dbReference type="CDD" id="cd00565">
    <property type="entry name" value="Ubl_ThiS"/>
    <property type="match status" value="1"/>
</dbReference>
<dbReference type="InterPro" id="IPR010035">
    <property type="entry name" value="Thi_S"/>
</dbReference>
<dbReference type="Pfam" id="PF02597">
    <property type="entry name" value="ThiS"/>
    <property type="match status" value="1"/>
</dbReference>
<proteinExistence type="predicted"/>
<dbReference type="NCBIfam" id="TIGR01683">
    <property type="entry name" value="thiS"/>
    <property type="match status" value="1"/>
</dbReference>
<dbReference type="PANTHER" id="PTHR34472:SF1">
    <property type="entry name" value="SULFUR CARRIER PROTEIN THIS"/>
    <property type="match status" value="1"/>
</dbReference>
<dbReference type="PANTHER" id="PTHR34472">
    <property type="entry name" value="SULFUR CARRIER PROTEIN THIS"/>
    <property type="match status" value="1"/>
</dbReference>
<comment type="caution">
    <text evidence="1">The sequence shown here is derived from an EMBL/GenBank/DDBJ whole genome shotgun (WGS) entry which is preliminary data.</text>
</comment>
<accession>A0ABQ6BUU3</accession>
<dbReference type="SUPFAM" id="SSF54285">
    <property type="entry name" value="MoaD/ThiS"/>
    <property type="match status" value="1"/>
</dbReference>
<dbReference type="InterPro" id="IPR016155">
    <property type="entry name" value="Mopterin_synth/thiamin_S_b"/>
</dbReference>
<name>A0ABQ6BUU3_9NEIS</name>
<dbReference type="Gene3D" id="3.10.20.30">
    <property type="match status" value="1"/>
</dbReference>
<keyword evidence="2" id="KW-1185">Reference proteome</keyword>
<dbReference type="EMBL" id="BSOZ01000040">
    <property type="protein sequence ID" value="GLS05254.1"/>
    <property type="molecule type" value="Genomic_DNA"/>
</dbReference>
<evidence type="ECO:0008006" key="3">
    <source>
        <dbReference type="Google" id="ProtNLM"/>
    </source>
</evidence>
<evidence type="ECO:0000313" key="2">
    <source>
        <dbReference type="Proteomes" id="UP001156836"/>
    </source>
</evidence>
<dbReference type="InterPro" id="IPR003749">
    <property type="entry name" value="ThiS/MoaD-like"/>
</dbReference>